<dbReference type="Proteomes" id="UP000031938">
    <property type="component" value="Unassembled WGS sequence"/>
</dbReference>
<evidence type="ECO:0000313" key="1">
    <source>
        <dbReference type="EMBL" id="KIL52486.1"/>
    </source>
</evidence>
<sequence length="81" mass="9292">MRQIYAFESKEDHKKYHPIIERHSQKLQDYQLISKEKFALISLPKGIGWTTESLATSVLSDVPIPAFTNKDLIYISPDLSA</sequence>
<name>A0A0C2W7C2_9BACL</name>
<keyword evidence="2" id="KW-1185">Reference proteome</keyword>
<proteinExistence type="predicted"/>
<evidence type="ECO:0000313" key="2">
    <source>
        <dbReference type="Proteomes" id="UP000031938"/>
    </source>
</evidence>
<organism evidence="1 2">
    <name type="scientific">Jeotgalibacillus soli</name>
    <dbReference type="NCBI Taxonomy" id="889306"/>
    <lineage>
        <taxon>Bacteria</taxon>
        <taxon>Bacillati</taxon>
        <taxon>Bacillota</taxon>
        <taxon>Bacilli</taxon>
        <taxon>Bacillales</taxon>
        <taxon>Caryophanaceae</taxon>
        <taxon>Jeotgalibacillus</taxon>
    </lineage>
</organism>
<gene>
    <name evidence="1" type="ORF">KP78_00210</name>
</gene>
<dbReference type="AlphaFoldDB" id="A0A0C2W7C2"/>
<protein>
    <submittedName>
        <fullName evidence="1">Uncharacterized protein</fullName>
    </submittedName>
</protein>
<dbReference type="EMBL" id="JXRP01000003">
    <property type="protein sequence ID" value="KIL52486.1"/>
    <property type="molecule type" value="Genomic_DNA"/>
</dbReference>
<reference evidence="1 2" key="1">
    <citation type="submission" date="2015-01" db="EMBL/GenBank/DDBJ databases">
        <title>Genome sequencing of Jeotgalibacillus soli.</title>
        <authorList>
            <person name="Goh K.M."/>
            <person name="Chan K.-G."/>
            <person name="Yaakop A.S."/>
            <person name="Ee R."/>
            <person name="Gan H.M."/>
            <person name="Chan C.S."/>
        </authorList>
    </citation>
    <scope>NUCLEOTIDE SEQUENCE [LARGE SCALE GENOMIC DNA]</scope>
    <source>
        <strain evidence="1 2">P9</strain>
    </source>
</reference>
<comment type="caution">
    <text evidence="1">The sequence shown here is derived from an EMBL/GenBank/DDBJ whole genome shotgun (WGS) entry which is preliminary data.</text>
</comment>
<dbReference type="PATRIC" id="fig|889306.3.peg.20"/>
<accession>A0A0C2W7C2</accession>